<dbReference type="Gene3D" id="6.10.140.2220">
    <property type="match status" value="1"/>
</dbReference>
<keyword evidence="7" id="KW-1185">Reference proteome</keyword>
<dbReference type="EMBL" id="KZ301974">
    <property type="protein sequence ID" value="PFH53232.1"/>
    <property type="molecule type" value="Genomic_DNA"/>
</dbReference>
<keyword evidence="2" id="KW-0863">Zinc-finger</keyword>
<feature type="domain" description="MYND-type" evidence="4">
    <location>
        <begin position="70"/>
        <end position="103"/>
    </location>
</feature>
<dbReference type="SUPFAM" id="SSF144232">
    <property type="entry name" value="HIT/MYND zinc finger-like"/>
    <property type="match status" value="1"/>
</dbReference>
<proteinExistence type="predicted"/>
<evidence type="ECO:0000313" key="7">
    <source>
        <dbReference type="Proteomes" id="UP000242287"/>
    </source>
</evidence>
<protein>
    <recommendedName>
        <fullName evidence="8">MYND-type domain-containing protein</fullName>
    </recommendedName>
</protein>
<sequence length="634" mass="71779">MSTEYVSSDVVLEKIKRHRSVLVKRSRHKHIRTLILDNAVYGLGSGPNGAPIIDLHCGNVSSRGQILFRCPNPGLLTCSKCSLIKYCSPRCQMQHSSYHHIICDDVFLQGTWRPQPMTKQPSPADSKTVRTNVSNPHIIWSNSPAIDCLQLEHNEAIDANSRDFRLCFAAAPDILNAVRTVNSLPQDYKGKCNILLNNVDPIVMNRNLLILYVLLSPGPSFEESAELAVHLMYSTMLTPAAAVHLKHCIHLIYGAVPQDGKLSFQRSLDTRGYGKLYSMQLTTAIKRPLEMFRSSYNGPEASNSVRAVLLNSNRSEQRDNFFASLRPAHRIAFSHFWSTGILAPFSSDVSELNEPNRLTFSAQGDWLGHPEFNPLRGWNVSDVLQSGAKHNLESADILGCLFFHLKDELKEFAIRIKQLHINIYLTQFDAKILTRGITIGALPAFDGGQFDRIDLSTMMDEAGLESSLVGWGPLLNKENQHACMIMRSEKWYITQPKATARTNPRILDLLRRKYESIPLKRATFTKLLTQDMRSPVLYRLVHSLDVFLDHESAFHEYLQQQNSDVVLKKLRLRLRKTHQVHPKRYGIPLDLPNRKVPEVSREEFYNIFTLGGAEFPVRFVEIEKDRAEVAGGCS</sequence>
<evidence type="ECO:0000313" key="6">
    <source>
        <dbReference type="EMBL" id="PFH53232.1"/>
    </source>
</evidence>
<evidence type="ECO:0000259" key="5">
    <source>
        <dbReference type="Pfam" id="PF14737"/>
    </source>
</evidence>
<keyword evidence="1" id="KW-0479">Metal-binding</keyword>
<organism evidence="6 7">
    <name type="scientific">Amanita thiersii Skay4041</name>
    <dbReference type="NCBI Taxonomy" id="703135"/>
    <lineage>
        <taxon>Eukaryota</taxon>
        <taxon>Fungi</taxon>
        <taxon>Dikarya</taxon>
        <taxon>Basidiomycota</taxon>
        <taxon>Agaricomycotina</taxon>
        <taxon>Agaricomycetes</taxon>
        <taxon>Agaricomycetidae</taxon>
        <taxon>Agaricales</taxon>
        <taxon>Pluteineae</taxon>
        <taxon>Amanitaceae</taxon>
        <taxon>Amanita</taxon>
    </lineage>
</organism>
<reference evidence="6 7" key="1">
    <citation type="submission" date="2014-02" db="EMBL/GenBank/DDBJ databases">
        <title>Transposable element dynamics among asymbiotic and ectomycorrhizal Amanita fungi.</title>
        <authorList>
            <consortium name="DOE Joint Genome Institute"/>
            <person name="Hess J."/>
            <person name="Skrede I."/>
            <person name="Wolfe B."/>
            <person name="LaButti K."/>
            <person name="Ohm R.A."/>
            <person name="Grigoriev I.V."/>
            <person name="Pringle A."/>
        </authorList>
    </citation>
    <scope>NUCLEOTIDE SEQUENCE [LARGE SCALE GENOMIC DNA]</scope>
    <source>
        <strain evidence="6 7">SKay4041</strain>
    </source>
</reference>
<evidence type="ECO:0000256" key="3">
    <source>
        <dbReference type="ARBA" id="ARBA00022833"/>
    </source>
</evidence>
<dbReference type="Pfam" id="PF01753">
    <property type="entry name" value="zf-MYND"/>
    <property type="match status" value="1"/>
</dbReference>
<dbReference type="GO" id="GO:0008270">
    <property type="term" value="F:zinc ion binding"/>
    <property type="evidence" value="ECO:0007669"/>
    <property type="project" value="UniProtKB-KW"/>
</dbReference>
<name>A0A2A9NZA8_9AGAR</name>
<accession>A0A2A9NZA8</accession>
<evidence type="ECO:0000256" key="2">
    <source>
        <dbReference type="ARBA" id="ARBA00022771"/>
    </source>
</evidence>
<dbReference type="InterPro" id="IPR002893">
    <property type="entry name" value="Znf_MYND"/>
</dbReference>
<evidence type="ECO:0000256" key="1">
    <source>
        <dbReference type="ARBA" id="ARBA00022723"/>
    </source>
</evidence>
<dbReference type="Pfam" id="PF14737">
    <property type="entry name" value="DUF4470"/>
    <property type="match status" value="1"/>
</dbReference>
<evidence type="ECO:0008006" key="8">
    <source>
        <dbReference type="Google" id="ProtNLM"/>
    </source>
</evidence>
<keyword evidence="3" id="KW-0862">Zinc</keyword>
<gene>
    <name evidence="6" type="ORF">AMATHDRAFT_138007</name>
</gene>
<dbReference type="OrthoDB" id="5282002at2759"/>
<dbReference type="Proteomes" id="UP000242287">
    <property type="component" value="Unassembled WGS sequence"/>
</dbReference>
<dbReference type="AlphaFoldDB" id="A0A2A9NZA8"/>
<dbReference type="STRING" id="703135.A0A2A9NZA8"/>
<evidence type="ECO:0000259" key="4">
    <source>
        <dbReference type="Pfam" id="PF01753"/>
    </source>
</evidence>
<feature type="domain" description="DUF4470" evidence="5">
    <location>
        <begin position="140"/>
        <end position="237"/>
    </location>
</feature>
<dbReference type="InterPro" id="IPR027974">
    <property type="entry name" value="DUF4470"/>
</dbReference>